<dbReference type="EMBL" id="KX755332">
    <property type="protein sequence ID" value="ARC95515.1"/>
    <property type="molecule type" value="Genomic_DNA"/>
</dbReference>
<evidence type="ECO:0000256" key="14">
    <source>
        <dbReference type="ARBA" id="ARBA00023128"/>
    </source>
</evidence>
<dbReference type="PANTHER" id="PTHR11434">
    <property type="entry name" value="NADH-UBIQUINONE OXIDOREDUCTASE SUBUNIT ND4L"/>
    <property type="match status" value="1"/>
</dbReference>
<evidence type="ECO:0000256" key="2">
    <source>
        <dbReference type="ARBA" id="ARBA00004225"/>
    </source>
</evidence>
<comment type="similarity">
    <text evidence="3 17">Belongs to the complex I subunit 4L family.</text>
</comment>
<proteinExistence type="inferred from homology"/>
<comment type="subcellular location">
    <subcellularLocation>
        <location evidence="17">Mitochondrion inner membrane</location>
        <topology evidence="17">Multi-pass membrane protein</topology>
    </subcellularLocation>
    <subcellularLocation>
        <location evidence="2">Mitochondrion membrane</location>
        <topology evidence="2">Multi-pass membrane protein</topology>
    </subcellularLocation>
</comment>
<dbReference type="GO" id="GO:0030964">
    <property type="term" value="C:NADH dehydrogenase complex"/>
    <property type="evidence" value="ECO:0007669"/>
    <property type="project" value="TreeGrafter"/>
</dbReference>
<dbReference type="InterPro" id="IPR001133">
    <property type="entry name" value="NADH_UbQ_OxRdtase_chain4L/K"/>
</dbReference>
<organism evidence="18">
    <name type="scientific">Hippodamia convergens</name>
    <name type="common">Convergent lady beetle</name>
    <dbReference type="NCBI Taxonomy" id="64696"/>
    <lineage>
        <taxon>Eukaryota</taxon>
        <taxon>Metazoa</taxon>
        <taxon>Ecdysozoa</taxon>
        <taxon>Arthropoda</taxon>
        <taxon>Hexapoda</taxon>
        <taxon>Insecta</taxon>
        <taxon>Pterygota</taxon>
        <taxon>Neoptera</taxon>
        <taxon>Endopterygota</taxon>
        <taxon>Coleoptera</taxon>
        <taxon>Polyphaga</taxon>
        <taxon>Cucujiformia</taxon>
        <taxon>Coccinelloidea</taxon>
        <taxon>Coccinellidae</taxon>
        <taxon>Coccinellinae</taxon>
        <taxon>Coccinellini</taxon>
        <taxon>Hippodamia</taxon>
    </lineage>
</organism>
<evidence type="ECO:0000256" key="6">
    <source>
        <dbReference type="ARBA" id="ARBA00022448"/>
    </source>
</evidence>
<evidence type="ECO:0000256" key="1">
    <source>
        <dbReference type="ARBA" id="ARBA00003257"/>
    </source>
</evidence>
<geneLocation type="mitochondrion" evidence="18"/>
<dbReference type="EC" id="7.1.1.2" evidence="4 17"/>
<dbReference type="GO" id="GO:0016651">
    <property type="term" value="F:oxidoreductase activity, acting on NAD(P)H"/>
    <property type="evidence" value="ECO:0007669"/>
    <property type="project" value="InterPro"/>
</dbReference>
<keyword evidence="14 17" id="KW-0496">Mitochondrion</keyword>
<evidence type="ECO:0000256" key="11">
    <source>
        <dbReference type="ARBA" id="ARBA00022989"/>
    </source>
</evidence>
<evidence type="ECO:0000256" key="17">
    <source>
        <dbReference type="RuleBase" id="RU004419"/>
    </source>
</evidence>
<dbReference type="Pfam" id="PF00420">
    <property type="entry name" value="Oxidored_q2"/>
    <property type="match status" value="1"/>
</dbReference>
<keyword evidence="15 17" id="KW-0472">Membrane</keyword>
<evidence type="ECO:0000256" key="5">
    <source>
        <dbReference type="ARBA" id="ARBA00016612"/>
    </source>
</evidence>
<evidence type="ECO:0000256" key="15">
    <source>
        <dbReference type="ARBA" id="ARBA00023136"/>
    </source>
</evidence>
<evidence type="ECO:0000256" key="7">
    <source>
        <dbReference type="ARBA" id="ARBA00022660"/>
    </source>
</evidence>
<feature type="transmembrane region" description="Helical" evidence="17">
    <location>
        <begin position="50"/>
        <end position="75"/>
    </location>
</feature>
<dbReference type="GO" id="GO:0008137">
    <property type="term" value="F:NADH dehydrogenase (ubiquinone) activity"/>
    <property type="evidence" value="ECO:0007669"/>
    <property type="project" value="UniProtKB-EC"/>
</dbReference>
<gene>
    <name evidence="18" type="primary">ND4L</name>
</gene>
<evidence type="ECO:0000256" key="3">
    <source>
        <dbReference type="ARBA" id="ARBA00010519"/>
    </source>
</evidence>
<evidence type="ECO:0000256" key="13">
    <source>
        <dbReference type="ARBA" id="ARBA00023075"/>
    </source>
</evidence>
<accession>A0A1V0IGP2</accession>
<dbReference type="PANTHER" id="PTHR11434:SF0">
    <property type="entry name" value="NADH-UBIQUINONE OXIDOREDUCTASE CHAIN 4L"/>
    <property type="match status" value="1"/>
</dbReference>
<comment type="function">
    <text evidence="1">Core subunit of the mitochondrial membrane respiratory chain NADH dehydrogenase (Complex I) that is believed to belong to the minimal assembly required for catalysis. Complex I functions in the transfer of electrons from NADH to the respiratory chain. The immediate electron acceptor for the enzyme is believed to be ubiquinone.</text>
</comment>
<keyword evidence="11 17" id="KW-1133">Transmembrane helix</keyword>
<reference evidence="18" key="1">
    <citation type="submission" date="2016-08" db="EMBL/GenBank/DDBJ databases">
        <title>Comparison of strategies of pooling, assembly, and annotation methods to elucidate insect mitogenomes.</title>
        <authorList>
            <person name="Pires Paula D."/>
            <person name="Velozo Timbo R."/>
            <person name="Togawa R."/>
        </authorList>
    </citation>
    <scope>NUCLEOTIDE SEQUENCE</scope>
</reference>
<dbReference type="Gene3D" id="1.10.287.3510">
    <property type="match status" value="1"/>
</dbReference>
<evidence type="ECO:0000256" key="10">
    <source>
        <dbReference type="ARBA" id="ARBA00022982"/>
    </source>
</evidence>
<sequence>MQLIYMFMLSMMSFALNRKHLLTMLLSMEFVILVLFMSMYMYMLNFNYEFYFVLIFLTMSVCESAMGLSLMVAMIRSYGNDYFNSLNILW</sequence>
<evidence type="ECO:0000256" key="12">
    <source>
        <dbReference type="ARBA" id="ARBA00023027"/>
    </source>
</evidence>
<protein>
    <recommendedName>
        <fullName evidence="5 17">NADH-ubiquinone oxidoreductase chain 4L</fullName>
        <ecNumber evidence="4 17">7.1.1.2</ecNumber>
    </recommendedName>
</protein>
<name>A0A1V0IGP2_HIPCN</name>
<keyword evidence="12 17" id="KW-0520">NAD</keyword>
<dbReference type="GO" id="GO:0005743">
    <property type="term" value="C:mitochondrial inner membrane"/>
    <property type="evidence" value="ECO:0007669"/>
    <property type="project" value="UniProtKB-SubCell"/>
</dbReference>
<dbReference type="AlphaFoldDB" id="A0A1V0IGP2"/>
<comment type="catalytic activity">
    <reaction evidence="16 17">
        <text>a ubiquinone + NADH + 5 H(+)(in) = a ubiquinol + NAD(+) + 4 H(+)(out)</text>
        <dbReference type="Rhea" id="RHEA:29091"/>
        <dbReference type="Rhea" id="RHEA-COMP:9565"/>
        <dbReference type="Rhea" id="RHEA-COMP:9566"/>
        <dbReference type="ChEBI" id="CHEBI:15378"/>
        <dbReference type="ChEBI" id="CHEBI:16389"/>
        <dbReference type="ChEBI" id="CHEBI:17976"/>
        <dbReference type="ChEBI" id="CHEBI:57540"/>
        <dbReference type="ChEBI" id="CHEBI:57945"/>
        <dbReference type="EC" id="7.1.1.2"/>
    </reaction>
</comment>
<keyword evidence="17" id="KW-0999">Mitochondrion inner membrane</keyword>
<comment type="function">
    <text evidence="17">Core subunit of the mitochondrial membrane respiratory chain NADH dehydrogenase (Complex I) which catalyzes electron transfer from NADH through the respiratory chain, using ubiquinone as an electron acceptor.</text>
</comment>
<dbReference type="InterPro" id="IPR039428">
    <property type="entry name" value="NUOK/Mnh_C1-like"/>
</dbReference>
<feature type="transmembrane region" description="Helical" evidence="17">
    <location>
        <begin position="21"/>
        <end position="44"/>
    </location>
</feature>
<evidence type="ECO:0000313" key="18">
    <source>
        <dbReference type="EMBL" id="ARC95515.1"/>
    </source>
</evidence>
<dbReference type="GO" id="GO:0042773">
    <property type="term" value="P:ATP synthesis coupled electron transport"/>
    <property type="evidence" value="ECO:0007669"/>
    <property type="project" value="UniProtKB-UniRule"/>
</dbReference>
<evidence type="ECO:0000256" key="8">
    <source>
        <dbReference type="ARBA" id="ARBA00022692"/>
    </source>
</evidence>
<evidence type="ECO:0000256" key="16">
    <source>
        <dbReference type="ARBA" id="ARBA00049551"/>
    </source>
</evidence>
<keyword evidence="6 17" id="KW-0813">Transport</keyword>
<keyword evidence="8 17" id="KW-0812">Transmembrane</keyword>
<keyword evidence="9 17" id="KW-1278">Translocase</keyword>
<keyword evidence="7 17" id="KW-0679">Respiratory chain</keyword>
<evidence type="ECO:0000256" key="4">
    <source>
        <dbReference type="ARBA" id="ARBA00012944"/>
    </source>
</evidence>
<keyword evidence="10 17" id="KW-0249">Electron transport</keyword>
<evidence type="ECO:0000256" key="9">
    <source>
        <dbReference type="ARBA" id="ARBA00022967"/>
    </source>
</evidence>
<keyword evidence="13 17" id="KW-0830">Ubiquinone</keyword>